<reference evidence="8" key="2">
    <citation type="submission" date="2023-06" db="EMBL/GenBank/DDBJ databases">
        <authorList>
            <person name="Swenson N.G."/>
            <person name="Wegrzyn J.L."/>
            <person name="Mcevoy S.L."/>
        </authorList>
    </citation>
    <scope>NUCLEOTIDE SEQUENCE</scope>
    <source>
        <strain evidence="8">NS2018</strain>
        <tissue evidence="8">Leaf</tissue>
    </source>
</reference>
<dbReference type="Pfam" id="PF04059">
    <property type="entry name" value="RRM_2"/>
    <property type="match status" value="1"/>
</dbReference>
<dbReference type="SMART" id="SM00360">
    <property type="entry name" value="RRM"/>
    <property type="match status" value="3"/>
</dbReference>
<dbReference type="EMBL" id="JAUESC010000381">
    <property type="protein sequence ID" value="KAK0588819.1"/>
    <property type="molecule type" value="Genomic_DNA"/>
</dbReference>
<evidence type="ECO:0000313" key="8">
    <source>
        <dbReference type="EMBL" id="KAK0588819.1"/>
    </source>
</evidence>
<evidence type="ECO:0000256" key="4">
    <source>
        <dbReference type="ARBA" id="ARBA00058438"/>
    </source>
</evidence>
<feature type="region of interest" description="Disordered" evidence="6">
    <location>
        <begin position="503"/>
        <end position="536"/>
    </location>
</feature>
<feature type="region of interest" description="Disordered" evidence="6">
    <location>
        <begin position="69"/>
        <end position="91"/>
    </location>
</feature>
<dbReference type="GO" id="GO:0045836">
    <property type="term" value="P:positive regulation of meiotic nuclear division"/>
    <property type="evidence" value="ECO:0007669"/>
    <property type="project" value="UniProtKB-ARBA"/>
</dbReference>
<accession>A0AA39VK74</accession>
<dbReference type="FunFam" id="3.30.70.330:FF:000063">
    <property type="entry name" value="MEI2-like protein 5 isoform 2"/>
    <property type="match status" value="1"/>
</dbReference>
<keyword evidence="1" id="KW-0677">Repeat</keyword>
<dbReference type="Gene3D" id="3.30.70.330">
    <property type="match status" value="2"/>
</dbReference>
<dbReference type="PROSITE" id="PS50102">
    <property type="entry name" value="RRM"/>
    <property type="match status" value="2"/>
</dbReference>
<reference evidence="8" key="1">
    <citation type="journal article" date="2022" name="Plant J.">
        <title>Strategies of tolerance reflected in two North American maple genomes.</title>
        <authorList>
            <person name="McEvoy S.L."/>
            <person name="Sezen U.U."/>
            <person name="Trouern-Trend A."/>
            <person name="McMahon S.M."/>
            <person name="Schaberg P.G."/>
            <person name="Yang J."/>
            <person name="Wegrzyn J.L."/>
            <person name="Swenson N.G."/>
        </authorList>
    </citation>
    <scope>NUCLEOTIDE SEQUENCE</scope>
    <source>
        <strain evidence="8">NS2018</strain>
    </source>
</reference>
<dbReference type="GO" id="GO:0045927">
    <property type="term" value="P:positive regulation of growth"/>
    <property type="evidence" value="ECO:0007669"/>
    <property type="project" value="UniProtKB-ARBA"/>
</dbReference>
<dbReference type="InterPro" id="IPR034453">
    <property type="entry name" value="MEI2-like_RRM1"/>
</dbReference>
<dbReference type="Proteomes" id="UP001168877">
    <property type="component" value="Unassembled WGS sequence"/>
</dbReference>
<sequence length="824" mass="90062">MEQHLKDSVSALSEGSSNIPPLTIPRKVGNGAWGIPLGTYAYHASSDASLFSSSLPVLPHAKLNFADSEHHGRSIDDSTPKLNKTDLENEEKDPLEGVELNAIGSLLPDDENELLAGITDDFDLSGLPSQLEELEDYDLFGSGGGMELDFEPHESLSIGMSTLNISDGVAGNGFGPYPLSNGVGTLAGEHPYGEHPSRTLFVRNINSNVEDSELRTLFEQYGDIRTLYTACKHRGFVMISYYDIRDARTAMRALQNKPLRRRKLDIHFSIPKDNPSEKDINQGTLVVFNLDASVSNDDLRQIFGAYGEVKEIRETPHKRHHKFIEFYDVRGAEAALRALNRSDIAGKRIKLEPSRPGGARRNLMQQLSQELEQDEARGFRHQVGSPVTNSPPGNWPQFGSPVEHDPLHGFRKIAPIGKDQTRANHANQIYTNNTSLQGAAYQNSRSFPEQNLSASPGSISPFGESSSNSSAVGTLSGPQFLWGSPTLYSEHSSSSAWPTSSVGHPFSSGGQGRGIPYASRHGSIIGSHNHHHVGSAPSGVNLDRHFGFFPESPETSFMSTVGFGGMGLSRNNGSYMMNVGSRAGVGLLGNVTENGSPSFRMMPLPRPGPIFLGNGSFPGQGTSSSEGLTERGRTKRVEGSGSQIDGKKQYQLDLDKIISGEDTRTTLMIKNIPNKYTSKMLLAAIDEIHGGTYDFLYLPIDFKNKCNVGYAFINMVSPSHIISFYKAFNGKKWEKFNSEKVASLAYARIQGKAALVTHFQNSSLMNEDKRCRPILFHSEGQETGDQEPFLSSNLNIFIRQPDGSYSGDSLDSLKGNLDEKPDNS</sequence>
<dbReference type="SUPFAM" id="SSF54928">
    <property type="entry name" value="RNA-binding domain, RBD"/>
    <property type="match status" value="2"/>
</dbReference>
<dbReference type="InterPro" id="IPR000504">
    <property type="entry name" value="RRM_dom"/>
</dbReference>
<dbReference type="InterPro" id="IPR035979">
    <property type="entry name" value="RBD_domain_sf"/>
</dbReference>
<evidence type="ECO:0000313" key="9">
    <source>
        <dbReference type="Proteomes" id="UP001168877"/>
    </source>
</evidence>
<dbReference type="CDD" id="cd12529">
    <property type="entry name" value="RRM2_MEI2_like"/>
    <property type="match status" value="1"/>
</dbReference>
<evidence type="ECO:0000256" key="3">
    <source>
        <dbReference type="ARBA" id="ARBA00023254"/>
    </source>
</evidence>
<evidence type="ECO:0000256" key="1">
    <source>
        <dbReference type="ARBA" id="ARBA00022737"/>
    </source>
</evidence>
<dbReference type="CDD" id="cd12524">
    <property type="entry name" value="RRM1_MEI2_like"/>
    <property type="match status" value="1"/>
</dbReference>
<feature type="domain" description="RRM" evidence="7">
    <location>
        <begin position="198"/>
        <end position="271"/>
    </location>
</feature>
<keyword evidence="2 5" id="KW-0694">RNA-binding</keyword>
<evidence type="ECO:0000256" key="5">
    <source>
        <dbReference type="PROSITE-ProRule" id="PRU00176"/>
    </source>
</evidence>
<feature type="region of interest" description="Disordered" evidence="6">
    <location>
        <begin position="617"/>
        <end position="642"/>
    </location>
</feature>
<dbReference type="CDD" id="cd12531">
    <property type="entry name" value="RRM3_MEI2_like"/>
    <property type="match status" value="1"/>
</dbReference>
<dbReference type="GO" id="GO:0051321">
    <property type="term" value="P:meiotic cell cycle"/>
    <property type="evidence" value="ECO:0007669"/>
    <property type="project" value="UniProtKB-KW"/>
</dbReference>
<dbReference type="InterPro" id="IPR012677">
    <property type="entry name" value="Nucleotide-bd_a/b_plait_sf"/>
</dbReference>
<dbReference type="AlphaFoldDB" id="A0AA39VK74"/>
<feature type="compositionally biased region" description="Polar residues" evidence="6">
    <location>
        <begin position="617"/>
        <end position="627"/>
    </location>
</feature>
<feature type="compositionally biased region" description="Low complexity" evidence="6">
    <location>
        <begin position="804"/>
        <end position="813"/>
    </location>
</feature>
<comment type="function">
    <text evidence="4">Probable RNA-binding protein that plays a role in meiosis and vegetative growth.</text>
</comment>
<evidence type="ECO:0000256" key="2">
    <source>
        <dbReference type="ARBA" id="ARBA00022884"/>
    </source>
</evidence>
<dbReference type="InterPro" id="IPR034454">
    <property type="entry name" value="MEI2-like_RRM3"/>
</dbReference>
<dbReference type="InterPro" id="IPR007201">
    <property type="entry name" value="Mei2-like_Rrm_C"/>
</dbReference>
<feature type="compositionally biased region" description="Basic and acidic residues" evidence="6">
    <location>
        <begin position="628"/>
        <end position="638"/>
    </location>
</feature>
<comment type="caution">
    <text evidence="8">The sequence shown here is derived from an EMBL/GenBank/DDBJ whole genome shotgun (WGS) entry which is preliminary data.</text>
</comment>
<dbReference type="FunFam" id="3.30.70.330:FF:000101">
    <property type="entry name" value="Protein MEI2-like 1"/>
    <property type="match status" value="1"/>
</dbReference>
<evidence type="ECO:0000259" key="7">
    <source>
        <dbReference type="PROSITE" id="PS50102"/>
    </source>
</evidence>
<dbReference type="GO" id="GO:0003723">
    <property type="term" value="F:RNA binding"/>
    <property type="evidence" value="ECO:0007669"/>
    <property type="project" value="UniProtKB-UniRule"/>
</dbReference>
<feature type="region of interest" description="Disordered" evidence="6">
    <location>
        <begin position="442"/>
        <end position="470"/>
    </location>
</feature>
<keyword evidence="3" id="KW-0469">Meiosis</keyword>
<protein>
    <recommendedName>
        <fullName evidence="7">RRM domain-containing protein</fullName>
    </recommendedName>
</protein>
<feature type="region of interest" description="Disordered" evidence="6">
    <location>
        <begin position="804"/>
        <end position="824"/>
    </location>
</feature>
<proteinExistence type="predicted"/>
<dbReference type="PANTHER" id="PTHR23189">
    <property type="entry name" value="RNA RECOGNITION MOTIF-CONTAINING"/>
    <property type="match status" value="1"/>
</dbReference>
<organism evidence="8 9">
    <name type="scientific">Acer saccharum</name>
    <name type="common">Sugar maple</name>
    <dbReference type="NCBI Taxonomy" id="4024"/>
    <lineage>
        <taxon>Eukaryota</taxon>
        <taxon>Viridiplantae</taxon>
        <taxon>Streptophyta</taxon>
        <taxon>Embryophyta</taxon>
        <taxon>Tracheophyta</taxon>
        <taxon>Spermatophyta</taxon>
        <taxon>Magnoliopsida</taxon>
        <taxon>eudicotyledons</taxon>
        <taxon>Gunneridae</taxon>
        <taxon>Pentapetalae</taxon>
        <taxon>rosids</taxon>
        <taxon>malvids</taxon>
        <taxon>Sapindales</taxon>
        <taxon>Sapindaceae</taxon>
        <taxon>Hippocastanoideae</taxon>
        <taxon>Acereae</taxon>
        <taxon>Acer</taxon>
    </lineage>
</organism>
<feature type="domain" description="RRM" evidence="7">
    <location>
        <begin position="283"/>
        <end position="356"/>
    </location>
</feature>
<evidence type="ECO:0000256" key="6">
    <source>
        <dbReference type="SAM" id="MobiDB-lite"/>
    </source>
</evidence>
<name>A0AA39VK74_ACESA</name>
<gene>
    <name evidence="8" type="ORF">LWI29_005929</name>
</gene>
<dbReference type="Pfam" id="PF00076">
    <property type="entry name" value="RRM_1"/>
    <property type="match status" value="2"/>
</dbReference>
<keyword evidence="9" id="KW-1185">Reference proteome</keyword>